<reference evidence="1" key="1">
    <citation type="submission" date="2020-04" db="EMBL/GenBank/DDBJ databases">
        <authorList>
            <person name="Alioto T."/>
            <person name="Alioto T."/>
            <person name="Gomez Garrido J."/>
        </authorList>
    </citation>
    <scope>NUCLEOTIDE SEQUENCE</scope>
    <source>
        <strain evidence="1">A484AB</strain>
    </source>
</reference>
<dbReference type="AlphaFoldDB" id="A0A7D9ISE2"/>
<organism evidence="1 2">
    <name type="scientific">Paramuricea clavata</name>
    <name type="common">Red gorgonian</name>
    <name type="synonym">Violescent sea-whip</name>
    <dbReference type="NCBI Taxonomy" id="317549"/>
    <lineage>
        <taxon>Eukaryota</taxon>
        <taxon>Metazoa</taxon>
        <taxon>Cnidaria</taxon>
        <taxon>Anthozoa</taxon>
        <taxon>Octocorallia</taxon>
        <taxon>Malacalcyonacea</taxon>
        <taxon>Plexauridae</taxon>
        <taxon>Paramuricea</taxon>
    </lineage>
</organism>
<keyword evidence="2" id="KW-1185">Reference proteome</keyword>
<evidence type="ECO:0000313" key="1">
    <source>
        <dbReference type="EMBL" id="CAB4012175.1"/>
    </source>
</evidence>
<sequence length="202" mass="23733">MYNLNRLRAARKLLPLPQPYNNIWLKINKVINELHIILINFICKTKYSSDLLKEKIPGLNTPVAEQTFVWAAKVNYYVRYAKVRTLKHDDKENISTLSKKRESYMTPDEIKAKKRRRIVNRTQCQCEKLLSGMKTMDKKDCDDVQEIFDGINVEELDEDMVKFWEALMANDSRGNRWHPKYVLHKNACIKCPLLVSGPSFQL</sequence>
<accession>A0A7D9ISE2</accession>
<proteinExistence type="predicted"/>
<dbReference type="Proteomes" id="UP001152795">
    <property type="component" value="Unassembled WGS sequence"/>
</dbReference>
<evidence type="ECO:0000313" key="2">
    <source>
        <dbReference type="Proteomes" id="UP001152795"/>
    </source>
</evidence>
<dbReference type="EMBL" id="CACRXK020007411">
    <property type="protein sequence ID" value="CAB4012175.1"/>
    <property type="molecule type" value="Genomic_DNA"/>
</dbReference>
<protein>
    <submittedName>
        <fullName evidence="1">Uncharacterized protein</fullName>
    </submittedName>
</protein>
<comment type="caution">
    <text evidence="1">The sequence shown here is derived from an EMBL/GenBank/DDBJ whole genome shotgun (WGS) entry which is preliminary data.</text>
</comment>
<gene>
    <name evidence="1" type="ORF">PACLA_8A076952</name>
</gene>
<name>A0A7D9ISE2_PARCT</name>